<dbReference type="InterPro" id="IPR036866">
    <property type="entry name" value="RibonucZ/Hydroxyglut_hydro"/>
</dbReference>
<feature type="domain" description="Metallo-beta-lactamase" evidence="1">
    <location>
        <begin position="16"/>
        <end position="191"/>
    </location>
</feature>
<dbReference type="InterPro" id="IPR001279">
    <property type="entry name" value="Metallo-B-lactamas"/>
</dbReference>
<reference evidence="2" key="2">
    <citation type="submission" date="2020-09" db="EMBL/GenBank/DDBJ databases">
        <authorList>
            <person name="Sun Q."/>
            <person name="Zhou Y."/>
        </authorList>
    </citation>
    <scope>NUCLEOTIDE SEQUENCE</scope>
    <source>
        <strain evidence="2">CGMCC 1.15343</strain>
    </source>
</reference>
<dbReference type="SMART" id="SM00849">
    <property type="entry name" value="Lactamase_B"/>
    <property type="match status" value="1"/>
</dbReference>
<evidence type="ECO:0000259" key="1">
    <source>
        <dbReference type="SMART" id="SM00849"/>
    </source>
</evidence>
<dbReference type="PANTHER" id="PTHR47619">
    <property type="entry name" value="METALLO-HYDROLASE YYCJ-RELATED"/>
    <property type="match status" value="1"/>
</dbReference>
<evidence type="ECO:0000313" key="3">
    <source>
        <dbReference type="Proteomes" id="UP000651668"/>
    </source>
</evidence>
<dbReference type="EMBL" id="BMIL01000004">
    <property type="protein sequence ID" value="GGC63153.1"/>
    <property type="molecule type" value="Genomic_DNA"/>
</dbReference>
<dbReference type="RefSeq" id="WP_188626338.1">
    <property type="nucleotide sequence ID" value="NZ_BMIL01000004.1"/>
</dbReference>
<dbReference type="Gene3D" id="3.60.15.10">
    <property type="entry name" value="Ribonuclease Z/Hydroxyacylglutathione hydrolase-like"/>
    <property type="match status" value="1"/>
</dbReference>
<dbReference type="Proteomes" id="UP000651668">
    <property type="component" value="Unassembled WGS sequence"/>
</dbReference>
<name>A0A916U8K7_9SPHI</name>
<accession>A0A916U8K7</accession>
<comment type="caution">
    <text evidence="2">The sequence shown here is derived from an EMBL/GenBank/DDBJ whole genome shotgun (WGS) entry which is preliminary data.</text>
</comment>
<protein>
    <submittedName>
        <fullName evidence="2">MBL fold metallo-hydrolase</fullName>
    </submittedName>
</protein>
<dbReference type="Pfam" id="PF12706">
    <property type="entry name" value="Lactamase_B_2"/>
    <property type="match status" value="1"/>
</dbReference>
<sequence>MDCNDLYITSLNSGSNGNCYYVGNSEEAVLIDAGISCREIEKRMLRLNLSMKKVKALFISHEHSDHIKGVCSLAKKYQLPVYITSGTLRNCKFDLDPALIRNLSSHSKTQVGRLLVTAFPKIHDAIEPHSFMVSCGNTHVGVFTDLGAVCGELTKYFKLCHAAFLEANYDEQMLNSGAYPYFLKQRICGGRGHLSNRQALELFNTHRAPHLSHLLLSHLSKDNNDPQLVKAMFDGHARGTEVIVASRHEETAVFVVSAKSTAVTQNAPRGYSGPQLQLALGV</sequence>
<evidence type="ECO:0000313" key="2">
    <source>
        <dbReference type="EMBL" id="GGC63153.1"/>
    </source>
</evidence>
<dbReference type="InterPro" id="IPR052533">
    <property type="entry name" value="WalJ/YycJ-like"/>
</dbReference>
<dbReference type="AlphaFoldDB" id="A0A916U8K7"/>
<gene>
    <name evidence="2" type="ORF">GCM10011387_15950</name>
</gene>
<organism evidence="2 3">
    <name type="scientific">Pedobacter quisquiliarum</name>
    <dbReference type="NCBI Taxonomy" id="1834438"/>
    <lineage>
        <taxon>Bacteria</taxon>
        <taxon>Pseudomonadati</taxon>
        <taxon>Bacteroidota</taxon>
        <taxon>Sphingobacteriia</taxon>
        <taxon>Sphingobacteriales</taxon>
        <taxon>Sphingobacteriaceae</taxon>
        <taxon>Pedobacter</taxon>
    </lineage>
</organism>
<dbReference type="SUPFAM" id="SSF56281">
    <property type="entry name" value="Metallo-hydrolase/oxidoreductase"/>
    <property type="match status" value="1"/>
</dbReference>
<proteinExistence type="predicted"/>
<keyword evidence="3" id="KW-1185">Reference proteome</keyword>
<reference evidence="2" key="1">
    <citation type="journal article" date="2014" name="Int. J. Syst. Evol. Microbiol.">
        <title>Complete genome sequence of Corynebacterium casei LMG S-19264T (=DSM 44701T), isolated from a smear-ripened cheese.</title>
        <authorList>
            <consortium name="US DOE Joint Genome Institute (JGI-PGF)"/>
            <person name="Walter F."/>
            <person name="Albersmeier A."/>
            <person name="Kalinowski J."/>
            <person name="Ruckert C."/>
        </authorList>
    </citation>
    <scope>NUCLEOTIDE SEQUENCE</scope>
    <source>
        <strain evidence="2">CGMCC 1.15343</strain>
    </source>
</reference>
<dbReference type="PANTHER" id="PTHR47619:SF1">
    <property type="entry name" value="EXODEOXYRIBONUCLEASE WALJ"/>
    <property type="match status" value="1"/>
</dbReference>